<evidence type="ECO:0000256" key="1">
    <source>
        <dbReference type="ARBA" id="ARBA00022741"/>
    </source>
</evidence>
<proteinExistence type="predicted"/>
<evidence type="ECO:0008006" key="5">
    <source>
        <dbReference type="Google" id="ProtNLM"/>
    </source>
</evidence>
<dbReference type="FunFam" id="3.30.200.20:FF:000162">
    <property type="entry name" value="Adenine nucleotide alpha hydrolase-like domain kinase"/>
    <property type="match status" value="1"/>
</dbReference>
<dbReference type="Proteomes" id="UP000655225">
    <property type="component" value="Unassembled WGS sequence"/>
</dbReference>
<comment type="caution">
    <text evidence="3">The sequence shown here is derived from an EMBL/GenBank/DDBJ whole genome shotgun (WGS) entry which is preliminary data.</text>
</comment>
<dbReference type="GO" id="GO:0005524">
    <property type="term" value="F:ATP binding"/>
    <property type="evidence" value="ECO:0007669"/>
    <property type="project" value="UniProtKB-KW"/>
</dbReference>
<keyword evidence="4" id="KW-1185">Reference proteome</keyword>
<name>A0A835DBB6_TETSI</name>
<dbReference type="PANTHER" id="PTHR47989">
    <property type="entry name" value="OS01G0750732 PROTEIN"/>
    <property type="match status" value="1"/>
</dbReference>
<dbReference type="AntiFam" id="ANF00038">
    <property type="entry name" value="Overlaps SRP RNA, same strand"/>
</dbReference>
<protein>
    <recommendedName>
        <fullName evidence="5">Protein kinase domain-containing protein</fullName>
    </recommendedName>
</protein>
<evidence type="ECO:0000256" key="2">
    <source>
        <dbReference type="ARBA" id="ARBA00022840"/>
    </source>
</evidence>
<evidence type="ECO:0000313" key="3">
    <source>
        <dbReference type="EMBL" id="KAF8394532.1"/>
    </source>
</evidence>
<gene>
    <name evidence="3" type="ORF">HHK36_020742</name>
</gene>
<organism evidence="3 4">
    <name type="scientific">Tetracentron sinense</name>
    <name type="common">Spur-leaf</name>
    <dbReference type="NCBI Taxonomy" id="13715"/>
    <lineage>
        <taxon>Eukaryota</taxon>
        <taxon>Viridiplantae</taxon>
        <taxon>Streptophyta</taxon>
        <taxon>Embryophyta</taxon>
        <taxon>Tracheophyta</taxon>
        <taxon>Spermatophyta</taxon>
        <taxon>Magnoliopsida</taxon>
        <taxon>Trochodendrales</taxon>
        <taxon>Trochodendraceae</taxon>
        <taxon>Tetracentron</taxon>
    </lineage>
</organism>
<evidence type="ECO:0000313" key="4">
    <source>
        <dbReference type="Proteomes" id="UP000655225"/>
    </source>
</evidence>
<accession>A0A835DBB6</accession>
<sequence length="122" mass="13749">MNHAVRTKAWVSWSLVRRVKRQAGLTEQRKPPALDMLINERSKGATDGFSNENFFTEGGYGPVYRGVLTDGQVVAVKQHKVVSAYGAFEFWSEIDVLRCAQHKHKNLEMLMGYCIEKNGSSS</sequence>
<keyword evidence="2" id="KW-0067">ATP-binding</keyword>
<dbReference type="PANTHER" id="PTHR47989:SF37">
    <property type="entry name" value="INACTIVE PROTEIN KINASE SELMODRAFT_444075"/>
    <property type="match status" value="1"/>
</dbReference>
<dbReference type="OrthoDB" id="8891264at2759"/>
<dbReference type="AlphaFoldDB" id="A0A835DBB6"/>
<dbReference type="InterPro" id="IPR011009">
    <property type="entry name" value="Kinase-like_dom_sf"/>
</dbReference>
<reference evidence="3 4" key="1">
    <citation type="submission" date="2020-04" db="EMBL/GenBank/DDBJ databases">
        <title>Plant Genome Project.</title>
        <authorList>
            <person name="Zhang R.-G."/>
        </authorList>
    </citation>
    <scope>NUCLEOTIDE SEQUENCE [LARGE SCALE GENOMIC DNA]</scope>
    <source>
        <strain evidence="3">YNK0</strain>
        <tissue evidence="3">Leaf</tissue>
    </source>
</reference>
<dbReference type="EMBL" id="JABCRI010000014">
    <property type="protein sequence ID" value="KAF8394532.1"/>
    <property type="molecule type" value="Genomic_DNA"/>
</dbReference>
<keyword evidence="1" id="KW-0547">Nucleotide-binding</keyword>
<dbReference type="Gene3D" id="3.30.200.20">
    <property type="entry name" value="Phosphorylase Kinase, domain 1"/>
    <property type="match status" value="1"/>
</dbReference>
<dbReference type="SUPFAM" id="SSF56112">
    <property type="entry name" value="Protein kinase-like (PK-like)"/>
    <property type="match status" value="1"/>
</dbReference>